<organism evidence="1 2">
    <name type="scientific">Flavobacterium macrobrachii</name>
    <dbReference type="NCBI Taxonomy" id="591204"/>
    <lineage>
        <taxon>Bacteria</taxon>
        <taxon>Pseudomonadati</taxon>
        <taxon>Bacteroidota</taxon>
        <taxon>Flavobacteriia</taxon>
        <taxon>Flavobacteriales</taxon>
        <taxon>Flavobacteriaceae</taxon>
        <taxon>Flavobacterium</taxon>
    </lineage>
</organism>
<evidence type="ECO:0000313" key="1">
    <source>
        <dbReference type="EMBL" id="MBM6498947.1"/>
    </source>
</evidence>
<gene>
    <name evidence="1" type="ORF">H9X54_006480</name>
</gene>
<proteinExistence type="predicted"/>
<dbReference type="InterPro" id="IPR036913">
    <property type="entry name" value="YegP-like_sf"/>
</dbReference>
<reference evidence="1 2" key="1">
    <citation type="submission" date="2021-02" db="EMBL/GenBank/DDBJ databases">
        <authorList>
            <person name="Jung H.S."/>
            <person name="Chun B.H."/>
            <person name="Jeon C.O."/>
        </authorList>
    </citation>
    <scope>NUCLEOTIDE SEQUENCE [LARGE SCALE GENOMIC DNA]</scope>
    <source>
        <strain evidence="1 2">LMG 25203</strain>
    </source>
</reference>
<evidence type="ECO:0000313" key="2">
    <source>
        <dbReference type="Proteomes" id="UP000759529"/>
    </source>
</evidence>
<name>A0ABS2CVF5_9FLAO</name>
<dbReference type="Proteomes" id="UP000759529">
    <property type="component" value="Unassembled WGS sequence"/>
</dbReference>
<dbReference type="EMBL" id="JACSOD020000461">
    <property type="protein sequence ID" value="MBM6498947.1"/>
    <property type="molecule type" value="Genomic_DNA"/>
</dbReference>
<dbReference type="Gene3D" id="2.30.29.80">
    <property type="match status" value="1"/>
</dbReference>
<comment type="caution">
    <text evidence="1">The sequence shown here is derived from an EMBL/GenBank/DDBJ whole genome shotgun (WGS) entry which is preliminary data.</text>
</comment>
<dbReference type="RefSeq" id="WP_187658037.1">
    <property type="nucleotide sequence ID" value="NZ_JACSOD020000461.1"/>
</dbReference>
<protein>
    <submittedName>
        <fullName evidence="1">DUF1508 domain-containing protein</fullName>
    </submittedName>
</protein>
<sequence>MGTFVITKRQNGYYKYEFTSRKGKTIFMSDDFELRFECEEAIEEFRNNIEAVFFMKFKSKNGKFFFKIILKEKEIAVSRKYTTQLLLQKGIDEIVRSVSKSEVLDFSVQDFAFPSAEEIFGNE</sequence>
<dbReference type="SUPFAM" id="SSF160113">
    <property type="entry name" value="YegP-like"/>
    <property type="match status" value="2"/>
</dbReference>
<accession>A0ABS2CVF5</accession>
<keyword evidence="2" id="KW-1185">Reference proteome</keyword>